<evidence type="ECO:0000256" key="2">
    <source>
        <dbReference type="ARBA" id="ARBA00012992"/>
    </source>
</evidence>
<dbReference type="FunFam" id="1.10.40.30:FF:000002">
    <property type="entry name" value="Fumarate hydratase class II"/>
    <property type="match status" value="1"/>
</dbReference>
<dbReference type="InterPro" id="IPR020557">
    <property type="entry name" value="Fumarate_lyase_CS"/>
</dbReference>
<evidence type="ECO:0000313" key="8">
    <source>
        <dbReference type="Proteomes" id="UP000515860"/>
    </source>
</evidence>
<dbReference type="InterPro" id="IPR051546">
    <property type="entry name" value="Aspartate_Ammonia-Lyase"/>
</dbReference>
<dbReference type="SUPFAM" id="SSF48557">
    <property type="entry name" value="L-aspartase-like"/>
    <property type="match status" value="1"/>
</dbReference>
<dbReference type="EC" id="4.3.1.1" evidence="2"/>
<dbReference type="Gene3D" id="1.10.275.10">
    <property type="entry name" value="Fumarase/aspartase (N-terminal domain)"/>
    <property type="match status" value="1"/>
</dbReference>
<proteinExistence type="predicted"/>
<dbReference type="InterPro" id="IPR022761">
    <property type="entry name" value="Fumarate_lyase_N"/>
</dbReference>
<feature type="domain" description="Fumarase C C-terminal" evidence="6">
    <location>
        <begin position="406"/>
        <end position="458"/>
    </location>
</feature>
<keyword evidence="8" id="KW-1185">Reference proteome</keyword>
<evidence type="ECO:0000256" key="1">
    <source>
        <dbReference type="ARBA" id="ARBA00001494"/>
    </source>
</evidence>
<dbReference type="CDD" id="cd01357">
    <property type="entry name" value="Aspartase"/>
    <property type="match status" value="1"/>
</dbReference>
<dbReference type="GO" id="GO:0008652">
    <property type="term" value="P:amino acid biosynthetic process"/>
    <property type="evidence" value="ECO:0007669"/>
    <property type="project" value="UniProtKB-KW"/>
</dbReference>
<dbReference type="GO" id="GO:0005829">
    <property type="term" value="C:cytosol"/>
    <property type="evidence" value="ECO:0007669"/>
    <property type="project" value="TreeGrafter"/>
</dbReference>
<dbReference type="GO" id="GO:0006099">
    <property type="term" value="P:tricarboxylic acid cycle"/>
    <property type="evidence" value="ECO:0007669"/>
    <property type="project" value="InterPro"/>
</dbReference>
<dbReference type="InterPro" id="IPR008948">
    <property type="entry name" value="L-Aspartase-like"/>
</dbReference>
<comment type="catalytic activity">
    <reaction evidence="1">
        <text>L-aspartate = fumarate + NH4(+)</text>
        <dbReference type="Rhea" id="RHEA:16601"/>
        <dbReference type="ChEBI" id="CHEBI:28938"/>
        <dbReference type="ChEBI" id="CHEBI:29806"/>
        <dbReference type="ChEBI" id="CHEBI:29991"/>
        <dbReference type="EC" id="4.3.1.1"/>
    </reaction>
</comment>
<dbReference type="Proteomes" id="UP000515860">
    <property type="component" value="Chromosome"/>
</dbReference>
<accession>A0A7G9GDG4</accession>
<gene>
    <name evidence="7" type="ORF">H9Q79_00565</name>
</gene>
<dbReference type="InterPro" id="IPR024083">
    <property type="entry name" value="Fumarase/histidase_N"/>
</dbReference>
<evidence type="ECO:0000256" key="4">
    <source>
        <dbReference type="ARBA" id="ARBA00023239"/>
    </source>
</evidence>
<evidence type="ECO:0000313" key="7">
    <source>
        <dbReference type="EMBL" id="QNM08846.1"/>
    </source>
</evidence>
<dbReference type="FunFam" id="1.20.200.10:FF:000001">
    <property type="entry name" value="Fumarate hydratase, mitochondrial"/>
    <property type="match status" value="1"/>
</dbReference>
<dbReference type="InterPro" id="IPR000362">
    <property type="entry name" value="Fumarate_lyase_fam"/>
</dbReference>
<dbReference type="Gene3D" id="1.10.40.30">
    <property type="entry name" value="Fumarase/aspartase (C-terminal domain)"/>
    <property type="match status" value="1"/>
</dbReference>
<organism evidence="7 8">
    <name type="scientific">Wansuia hejianensis</name>
    <dbReference type="NCBI Taxonomy" id="2763667"/>
    <lineage>
        <taxon>Bacteria</taxon>
        <taxon>Bacillati</taxon>
        <taxon>Bacillota</taxon>
        <taxon>Clostridia</taxon>
        <taxon>Lachnospirales</taxon>
        <taxon>Lachnospiraceae</taxon>
        <taxon>Wansuia</taxon>
    </lineage>
</organism>
<dbReference type="Gene3D" id="1.20.200.10">
    <property type="entry name" value="Fumarase/aspartase (Central domain)"/>
    <property type="match status" value="1"/>
</dbReference>
<dbReference type="GO" id="GO:0006531">
    <property type="term" value="P:aspartate metabolic process"/>
    <property type="evidence" value="ECO:0007669"/>
    <property type="project" value="TreeGrafter"/>
</dbReference>
<dbReference type="Pfam" id="PF00206">
    <property type="entry name" value="Lyase_1"/>
    <property type="match status" value="1"/>
</dbReference>
<evidence type="ECO:0000256" key="3">
    <source>
        <dbReference type="ARBA" id="ARBA00022605"/>
    </source>
</evidence>
<evidence type="ECO:0000259" key="5">
    <source>
        <dbReference type="Pfam" id="PF00206"/>
    </source>
</evidence>
<dbReference type="RefSeq" id="WP_118645454.1">
    <property type="nucleotide sequence ID" value="NZ_CP060635.1"/>
</dbReference>
<reference evidence="7 8" key="1">
    <citation type="submission" date="2020-08" db="EMBL/GenBank/DDBJ databases">
        <authorList>
            <person name="Liu C."/>
            <person name="Sun Q."/>
        </authorList>
    </citation>
    <scope>NUCLEOTIDE SEQUENCE [LARGE SCALE GENOMIC DNA]</scope>
    <source>
        <strain evidence="7 8">NSJ-29</strain>
    </source>
</reference>
<keyword evidence="3" id="KW-0028">Amino-acid biosynthesis</keyword>
<dbReference type="AlphaFoldDB" id="A0A7G9GDG4"/>
<dbReference type="PROSITE" id="PS00163">
    <property type="entry name" value="FUMARATE_LYASES"/>
    <property type="match status" value="1"/>
</dbReference>
<dbReference type="Pfam" id="PF10415">
    <property type="entry name" value="FumaraseC_C"/>
    <property type="match status" value="1"/>
</dbReference>
<dbReference type="InterPro" id="IPR018951">
    <property type="entry name" value="Fumarase_C_C"/>
</dbReference>
<keyword evidence="4 7" id="KW-0456">Lyase</keyword>
<dbReference type="PANTHER" id="PTHR42696">
    <property type="entry name" value="ASPARTATE AMMONIA-LYASE"/>
    <property type="match status" value="1"/>
</dbReference>
<dbReference type="KEGG" id="whj:H9Q79_00565"/>
<dbReference type="PANTHER" id="PTHR42696:SF2">
    <property type="entry name" value="ASPARTATE AMMONIA-LYASE"/>
    <property type="match status" value="1"/>
</dbReference>
<name>A0A7G9GDG4_9FIRM</name>
<dbReference type="PRINTS" id="PR00149">
    <property type="entry name" value="FUMRATELYASE"/>
</dbReference>
<protein>
    <recommendedName>
        <fullName evidence="2">aspartate ammonia-lyase</fullName>
        <ecNumber evidence="2">4.3.1.1</ecNumber>
    </recommendedName>
</protein>
<dbReference type="GO" id="GO:0008797">
    <property type="term" value="F:aspartate ammonia-lyase activity"/>
    <property type="evidence" value="ECO:0007669"/>
    <property type="project" value="UniProtKB-EC"/>
</dbReference>
<dbReference type="EMBL" id="CP060635">
    <property type="protein sequence ID" value="QNM08846.1"/>
    <property type="molecule type" value="Genomic_DNA"/>
</dbReference>
<feature type="domain" description="Fumarate lyase N-terminal" evidence="5">
    <location>
        <begin position="11"/>
        <end position="340"/>
    </location>
</feature>
<dbReference type="FunFam" id="1.10.275.10:FF:000001">
    <property type="entry name" value="Fumarate hydratase, mitochondrial"/>
    <property type="match status" value="1"/>
</dbReference>
<sequence length="470" mass="51119">MNYRMESDSIGTLEIPEDAYYGVQSYRGMLNFPITGTKLHPDFINNLAKIKKAAALTNEAAGKLERRKAEAIIQACDEITEGKLHDAFIVDAIQGGAGTSANMNANEVIANRALEILGYKKGDYSHLHPNDHVNMAQSTNDVIPTAGKLTVLDLLEPLEKELKRLEKAFLDKSKEFDSVLKMGRTQLEDAVPMRLGQSFHAYASVTHRDIERIHASRKEMYVVNLGGTAIGSAINVPEQYLHQIVPTLSELTGYPVEQAEDLFDATENLDGFVNVSNALKTCGVNLSKICNDLRLLGSGPKTGFGEINLPAKQNGSSIMPGKVNPVIPEVVTQVAYQVAGANTTITMAAEAGQMELNAFEPVIFYNLFGSIAALTGAVQTLTDNCVTGITANEKRCRELLEASVGIVTALNPYIGYKKSAEIAKKSLKTGISVRELVLQEKILSKEEMDVILNPYKMTSPANELKEAVNS</sequence>
<dbReference type="NCBIfam" id="NF008909">
    <property type="entry name" value="PRK12273.1"/>
    <property type="match status" value="1"/>
</dbReference>
<evidence type="ECO:0000259" key="6">
    <source>
        <dbReference type="Pfam" id="PF10415"/>
    </source>
</evidence>